<dbReference type="EMBL" id="BNCO01000066">
    <property type="protein sequence ID" value="GIL64396.1"/>
    <property type="molecule type" value="Genomic_DNA"/>
</dbReference>
<dbReference type="InterPro" id="IPR013783">
    <property type="entry name" value="Ig-like_fold"/>
</dbReference>
<evidence type="ECO:0000259" key="3">
    <source>
        <dbReference type="SMART" id="SM01066"/>
    </source>
</evidence>
<evidence type="ECO:0000313" key="4">
    <source>
        <dbReference type="EMBL" id="GIL64396.1"/>
    </source>
</evidence>
<feature type="region of interest" description="Disordered" evidence="2">
    <location>
        <begin position="381"/>
        <end position="430"/>
    </location>
</feature>
<organism evidence="4 5">
    <name type="scientific">Volvox africanus</name>
    <dbReference type="NCBI Taxonomy" id="51714"/>
    <lineage>
        <taxon>Eukaryota</taxon>
        <taxon>Viridiplantae</taxon>
        <taxon>Chlorophyta</taxon>
        <taxon>core chlorophytes</taxon>
        <taxon>Chlorophyceae</taxon>
        <taxon>CS clade</taxon>
        <taxon>Chlamydomonadales</taxon>
        <taxon>Volvocaceae</taxon>
        <taxon>Volvox</taxon>
    </lineage>
</organism>
<evidence type="ECO:0000256" key="2">
    <source>
        <dbReference type="SAM" id="MobiDB-lite"/>
    </source>
</evidence>
<dbReference type="Gene3D" id="2.60.40.10">
    <property type="entry name" value="Immunoglobulins"/>
    <property type="match status" value="1"/>
</dbReference>
<comment type="caution">
    <text evidence="4">The sequence shown here is derived from an EMBL/GenBank/DDBJ whole genome shotgun (WGS) entry which is preliminary data.</text>
</comment>
<feature type="region of interest" description="Disordered" evidence="2">
    <location>
        <begin position="328"/>
        <end position="347"/>
    </location>
</feature>
<feature type="compositionally biased region" description="Pro residues" evidence="2">
    <location>
        <begin position="414"/>
        <end position="430"/>
    </location>
</feature>
<keyword evidence="5" id="KW-1185">Reference proteome</keyword>
<reference evidence="4" key="1">
    <citation type="journal article" date="2021" name="Proc. Natl. Acad. Sci. U.S.A.">
        <title>Three genomes in the algal genus Volvox reveal the fate of a haploid sex-determining region after a transition to homothallism.</title>
        <authorList>
            <person name="Yamamoto K."/>
            <person name="Hamaji T."/>
            <person name="Kawai-Toyooka H."/>
            <person name="Matsuzaki R."/>
            <person name="Takahashi F."/>
            <person name="Nishimura Y."/>
            <person name="Kawachi M."/>
            <person name="Noguchi H."/>
            <person name="Minakuchi Y."/>
            <person name="Umen J.G."/>
            <person name="Toyoda A."/>
            <person name="Nozaki H."/>
        </authorList>
    </citation>
    <scope>NUCLEOTIDE SEQUENCE</scope>
    <source>
        <strain evidence="4">NIES-3780</strain>
    </source>
</reference>
<gene>
    <name evidence="4" type="ORF">Vafri_18231</name>
</gene>
<dbReference type="AlphaFoldDB" id="A0A8J4F7J6"/>
<feature type="coiled-coil region" evidence="1">
    <location>
        <begin position="279"/>
        <end position="313"/>
    </location>
</feature>
<proteinExistence type="predicted"/>
<name>A0A8J4F7J6_9CHLO</name>
<evidence type="ECO:0000313" key="5">
    <source>
        <dbReference type="Proteomes" id="UP000747399"/>
    </source>
</evidence>
<dbReference type="SMART" id="SM01066">
    <property type="entry name" value="CBM_25"/>
    <property type="match status" value="1"/>
</dbReference>
<feature type="domain" description="Carbohydrate binding module family 25" evidence="3">
    <location>
        <begin position="436"/>
        <end position="512"/>
    </location>
</feature>
<dbReference type="GO" id="GO:2001070">
    <property type="term" value="F:starch binding"/>
    <property type="evidence" value="ECO:0007669"/>
    <property type="project" value="InterPro"/>
</dbReference>
<feature type="compositionally biased region" description="Low complexity" evidence="2">
    <location>
        <begin position="397"/>
        <end position="413"/>
    </location>
</feature>
<sequence length="530" mass="54793">MVAFSSSNKAAVGHTLLSRQPQRYVHVMTSGMRPTVISGTMVAPYASVGRPSGAPSSAKSPQRAFSVMQNAMKIPGLASALHLIGMYGPGGSNASADSTVAAAGGPSTNGGGMTPAPDDHPSPLKANYGTSSQQQQSQPPPSHRGGENDPIEAAIVAASEAADAAATAKMVTAAASTPEDYGNGHLAQFHTLAQRLPAQMEGASAVNSPANGTIHRHEGVEKVLGSLDPGSRAENNIAPYTTPPPSLAAQIREIASTLRHINSLRLDYLDKISQQELELAAKDQVLRSREERIQSLEREAVELRRSLALLHSAKLAAEAEVQRLRSTISRGPMSPSPPALSAAGTPTAAAPNATLTVAAAALQPAPSAAAAAAAAASAPFPVPEAAQPTPRPPTSPPAAIAAPGPATLVACPPASTPPVSPPASTPAPPPTPRVLDIVLSYRSSWPQAFLHCNVEGKGWTLVPGLRMENTGPKEYSIRVQGRSLEFVLTNGQGEWDSPGGAGIGRNYHIDTPGDYRLHYGVLTQVKSWQP</sequence>
<feature type="region of interest" description="Disordered" evidence="2">
    <location>
        <begin position="94"/>
        <end position="148"/>
    </location>
</feature>
<evidence type="ECO:0000256" key="1">
    <source>
        <dbReference type="SAM" id="Coils"/>
    </source>
</evidence>
<accession>A0A8J4F7J6</accession>
<dbReference type="Proteomes" id="UP000747399">
    <property type="component" value="Unassembled WGS sequence"/>
</dbReference>
<dbReference type="InterPro" id="IPR005085">
    <property type="entry name" value="CBM25"/>
</dbReference>
<keyword evidence="1" id="KW-0175">Coiled coil</keyword>
<protein>
    <recommendedName>
        <fullName evidence="3">Carbohydrate binding module family 25 domain-containing protein</fullName>
    </recommendedName>
</protein>